<evidence type="ECO:0000256" key="3">
    <source>
        <dbReference type="ARBA" id="ARBA00022989"/>
    </source>
</evidence>
<comment type="catalytic activity">
    <reaction evidence="7">
        <text>a peptidoglycan chain = a peptidoglycan chain with N-acetyl-1,6-anhydromuramyl-[peptide] at the reducing end + a peptidoglycan chain with N-acetylglucosamine at the non-reducing end.</text>
        <dbReference type="EC" id="4.2.2.29"/>
    </reaction>
</comment>
<evidence type="ECO:0000256" key="7">
    <source>
        <dbReference type="HAMAP-Rule" id="MF_02065"/>
    </source>
</evidence>
<dbReference type="EMBL" id="DYZF01000038">
    <property type="protein sequence ID" value="HJE50664.1"/>
    <property type="molecule type" value="Genomic_DNA"/>
</dbReference>
<dbReference type="Gene3D" id="3.30.160.60">
    <property type="entry name" value="Classic Zinc Finger"/>
    <property type="match status" value="1"/>
</dbReference>
<dbReference type="EC" id="4.2.2.29" evidence="7"/>
<dbReference type="GO" id="GO:0008932">
    <property type="term" value="F:lytic endotransglycosylase activity"/>
    <property type="evidence" value="ECO:0007669"/>
    <property type="project" value="UniProtKB-UniRule"/>
</dbReference>
<dbReference type="NCBIfam" id="TIGR00247">
    <property type="entry name" value="endolytic transglycosylase MltG"/>
    <property type="match status" value="1"/>
</dbReference>
<keyword evidence="5 7" id="KW-0456">Lyase</keyword>
<dbReference type="PANTHER" id="PTHR30518">
    <property type="entry name" value="ENDOLYTIC MUREIN TRANSGLYCOSYLASE"/>
    <property type="match status" value="1"/>
</dbReference>
<dbReference type="GO" id="GO:0009252">
    <property type="term" value="P:peptidoglycan biosynthetic process"/>
    <property type="evidence" value="ECO:0007669"/>
    <property type="project" value="UniProtKB-UniRule"/>
</dbReference>
<evidence type="ECO:0000256" key="6">
    <source>
        <dbReference type="ARBA" id="ARBA00023316"/>
    </source>
</evidence>
<dbReference type="InterPro" id="IPR003770">
    <property type="entry name" value="MLTG-like"/>
</dbReference>
<comment type="function">
    <text evidence="7">Functions as a peptidoglycan terminase that cleaves nascent peptidoglycan strands endolytically to terminate their elongation.</text>
</comment>
<keyword evidence="3 7" id="KW-1133">Transmembrane helix</keyword>
<evidence type="ECO:0000313" key="8">
    <source>
        <dbReference type="EMBL" id="HJE50664.1"/>
    </source>
</evidence>
<evidence type="ECO:0000256" key="4">
    <source>
        <dbReference type="ARBA" id="ARBA00023136"/>
    </source>
</evidence>
<evidence type="ECO:0000256" key="1">
    <source>
        <dbReference type="ARBA" id="ARBA00022475"/>
    </source>
</evidence>
<evidence type="ECO:0000256" key="2">
    <source>
        <dbReference type="ARBA" id="ARBA00022692"/>
    </source>
</evidence>
<protein>
    <recommendedName>
        <fullName evidence="7">Endolytic murein transglycosylase</fullName>
        <ecNumber evidence="7">4.2.2.29</ecNumber>
    </recommendedName>
    <alternativeName>
        <fullName evidence="7">Peptidoglycan lytic transglycosylase</fullName>
    </alternativeName>
    <alternativeName>
        <fullName evidence="7">Peptidoglycan polymerization terminase</fullName>
    </alternativeName>
</protein>
<reference evidence="8" key="2">
    <citation type="submission" date="2021-09" db="EMBL/GenBank/DDBJ databases">
        <authorList>
            <person name="Gilroy R."/>
        </authorList>
    </citation>
    <scope>NUCLEOTIDE SEQUENCE</scope>
    <source>
        <strain evidence="8">ChiGjej3B3-7470</strain>
    </source>
</reference>
<dbReference type="Pfam" id="PF02618">
    <property type="entry name" value="YceG"/>
    <property type="match status" value="1"/>
</dbReference>
<keyword evidence="4 7" id="KW-0472">Membrane</keyword>
<dbReference type="HAMAP" id="MF_02065">
    <property type="entry name" value="MltG"/>
    <property type="match status" value="1"/>
</dbReference>
<dbReference type="AlphaFoldDB" id="A0A921EN66"/>
<keyword evidence="6 7" id="KW-0961">Cell wall biogenesis/degradation</keyword>
<evidence type="ECO:0000313" key="9">
    <source>
        <dbReference type="Proteomes" id="UP000712713"/>
    </source>
</evidence>
<comment type="caution">
    <text evidence="8">The sequence shown here is derived from an EMBL/GenBank/DDBJ whole genome shotgun (WGS) entry which is preliminary data.</text>
</comment>
<gene>
    <name evidence="7 8" type="primary">mltG</name>
    <name evidence="8" type="ORF">K8V15_01565</name>
</gene>
<name>A0A921EN66_9ACTN</name>
<comment type="similarity">
    <text evidence="7">Belongs to the transglycosylase MltG family.</text>
</comment>
<dbReference type="Gene3D" id="3.30.1490.480">
    <property type="entry name" value="Endolytic murein transglycosylase"/>
    <property type="match status" value="1"/>
</dbReference>
<dbReference type="GO" id="GO:0005886">
    <property type="term" value="C:plasma membrane"/>
    <property type="evidence" value="ECO:0007669"/>
    <property type="project" value="UniProtKB-SubCell"/>
</dbReference>
<dbReference type="GO" id="GO:0071555">
    <property type="term" value="P:cell wall organization"/>
    <property type="evidence" value="ECO:0007669"/>
    <property type="project" value="UniProtKB-KW"/>
</dbReference>
<feature type="site" description="Important for catalytic activity" evidence="7">
    <location>
        <position position="247"/>
    </location>
</feature>
<sequence>MSPAFIDNDGRLDWRKIGYHARSAFAVLLSLAVLVGGGWFIYGKANDAYIAWRTTDDYIGEGGDPVEVLIPRGAGITHMGDLLTEAGVVKSTKAFREAAQESGEAEKISYGRYKLVKEIPAERAVAMMLDPANRVLLEVTFPEGTTAGSQWQTLSAKTGVPFADIQAAATASFAELGLPEWQTGYLEGFLFPAKYQVAEPVDPKAVMRTQVSQFKRIAERISLEGRAAEIGRTPMEVLITASIIAREVSNPADQPMVAAVIYNRLKQDMPLQMDSSVHYALGKFGKVTTTAADREVDSPYNTYRNKGLPPAPISNPGQTALEAALAPSESDVLYFVTVDLDSGETKFAATYEEHEANVQQFQAWCQANTGRC</sequence>
<dbReference type="CDD" id="cd08010">
    <property type="entry name" value="MltG_like"/>
    <property type="match status" value="1"/>
</dbReference>
<dbReference type="Proteomes" id="UP000712713">
    <property type="component" value="Unassembled WGS sequence"/>
</dbReference>
<proteinExistence type="inferred from homology"/>
<comment type="subcellular location">
    <subcellularLocation>
        <location evidence="7">Cell membrane</location>
        <topology evidence="7">Single-pass membrane protein</topology>
    </subcellularLocation>
</comment>
<reference evidence="8" key="1">
    <citation type="journal article" date="2021" name="PeerJ">
        <title>Extensive microbial diversity within the chicken gut microbiome revealed by metagenomics and culture.</title>
        <authorList>
            <person name="Gilroy R."/>
            <person name="Ravi A."/>
            <person name="Getino M."/>
            <person name="Pursley I."/>
            <person name="Horton D.L."/>
            <person name="Alikhan N.F."/>
            <person name="Baker D."/>
            <person name="Gharbi K."/>
            <person name="Hall N."/>
            <person name="Watson M."/>
            <person name="Adriaenssens E.M."/>
            <person name="Foster-Nyarko E."/>
            <person name="Jarju S."/>
            <person name="Secka A."/>
            <person name="Antonio M."/>
            <person name="Oren A."/>
            <person name="Chaudhuri R.R."/>
            <person name="La Ragione R."/>
            <person name="Hildebrand F."/>
            <person name="Pallen M.J."/>
        </authorList>
    </citation>
    <scope>NUCLEOTIDE SEQUENCE</scope>
    <source>
        <strain evidence="8">ChiGjej3B3-7470</strain>
    </source>
</reference>
<keyword evidence="2 7" id="KW-0812">Transmembrane</keyword>
<accession>A0A921EN66</accession>
<dbReference type="PANTHER" id="PTHR30518:SF2">
    <property type="entry name" value="ENDOLYTIC MUREIN TRANSGLYCOSYLASE"/>
    <property type="match status" value="1"/>
</dbReference>
<organism evidence="8 9">
    <name type="scientific">Tessaracoccus flavescens</name>
    <dbReference type="NCBI Taxonomy" id="399497"/>
    <lineage>
        <taxon>Bacteria</taxon>
        <taxon>Bacillati</taxon>
        <taxon>Actinomycetota</taxon>
        <taxon>Actinomycetes</taxon>
        <taxon>Propionibacteriales</taxon>
        <taxon>Propionibacteriaceae</taxon>
        <taxon>Tessaracoccus</taxon>
    </lineage>
</organism>
<evidence type="ECO:0000256" key="5">
    <source>
        <dbReference type="ARBA" id="ARBA00023239"/>
    </source>
</evidence>
<feature type="transmembrane region" description="Helical" evidence="7">
    <location>
        <begin position="21"/>
        <end position="42"/>
    </location>
</feature>
<keyword evidence="1 7" id="KW-1003">Cell membrane</keyword>